<dbReference type="Gene3D" id="1.20.1250.20">
    <property type="entry name" value="MFS general substrate transporter like domains"/>
    <property type="match status" value="1"/>
</dbReference>
<reference evidence="9" key="1">
    <citation type="submission" date="2022-11" db="UniProtKB">
        <authorList>
            <consortium name="WormBaseParasite"/>
        </authorList>
    </citation>
    <scope>IDENTIFICATION</scope>
</reference>
<feature type="transmembrane region" description="Helical" evidence="7">
    <location>
        <begin position="170"/>
        <end position="191"/>
    </location>
</feature>
<evidence type="ECO:0000256" key="4">
    <source>
        <dbReference type="ARBA" id="ARBA00022989"/>
    </source>
</evidence>
<evidence type="ECO:0000256" key="3">
    <source>
        <dbReference type="ARBA" id="ARBA00022692"/>
    </source>
</evidence>
<keyword evidence="3 7" id="KW-0812">Transmembrane</keyword>
<dbReference type="GO" id="GO:0016020">
    <property type="term" value="C:membrane"/>
    <property type="evidence" value="ECO:0007669"/>
    <property type="project" value="UniProtKB-SubCell"/>
</dbReference>
<evidence type="ECO:0000256" key="1">
    <source>
        <dbReference type="ARBA" id="ARBA00004141"/>
    </source>
</evidence>
<proteinExistence type="inferred from homology"/>
<keyword evidence="5 7" id="KW-0472">Membrane</keyword>
<feature type="transmembrane region" description="Helical" evidence="7">
    <location>
        <begin position="79"/>
        <end position="101"/>
    </location>
</feature>
<dbReference type="PANTHER" id="PTHR23505:SF79">
    <property type="entry name" value="PROTEIN SPINSTER"/>
    <property type="match status" value="1"/>
</dbReference>
<dbReference type="AlphaFoldDB" id="A0A915DVL7"/>
<dbReference type="Proteomes" id="UP000887574">
    <property type="component" value="Unplaced"/>
</dbReference>
<dbReference type="SUPFAM" id="SSF103473">
    <property type="entry name" value="MFS general substrate transporter"/>
    <property type="match status" value="1"/>
</dbReference>
<feature type="transmembrane region" description="Helical" evidence="7">
    <location>
        <begin position="348"/>
        <end position="370"/>
    </location>
</feature>
<dbReference type="CDD" id="cd17328">
    <property type="entry name" value="MFS_spinster_like"/>
    <property type="match status" value="1"/>
</dbReference>
<protein>
    <submittedName>
        <fullName evidence="9">Uncharacterized protein</fullName>
    </submittedName>
</protein>
<dbReference type="InterPro" id="IPR011701">
    <property type="entry name" value="MFS"/>
</dbReference>
<keyword evidence="2" id="KW-0813">Transport</keyword>
<feature type="transmembrane region" description="Helical" evidence="7">
    <location>
        <begin position="221"/>
        <end position="242"/>
    </location>
</feature>
<dbReference type="Pfam" id="PF07690">
    <property type="entry name" value="MFS_1"/>
    <property type="match status" value="1"/>
</dbReference>
<evidence type="ECO:0000256" key="5">
    <source>
        <dbReference type="ARBA" id="ARBA00023136"/>
    </source>
</evidence>
<evidence type="ECO:0000256" key="2">
    <source>
        <dbReference type="ARBA" id="ARBA00022448"/>
    </source>
</evidence>
<comment type="similarity">
    <text evidence="6">Belongs to the major facilitator superfamily. Spinster (TC 2.A.1.49) family.</text>
</comment>
<dbReference type="PANTHER" id="PTHR23505">
    <property type="entry name" value="SPINSTER"/>
    <property type="match status" value="1"/>
</dbReference>
<name>A0A915DVL7_9BILA</name>
<comment type="subcellular location">
    <subcellularLocation>
        <location evidence="1">Membrane</location>
        <topology evidence="1">Multi-pass membrane protein</topology>
    </subcellularLocation>
</comment>
<feature type="transmembrane region" description="Helical" evidence="7">
    <location>
        <begin position="263"/>
        <end position="286"/>
    </location>
</feature>
<dbReference type="InterPro" id="IPR044770">
    <property type="entry name" value="MFS_spinster-like"/>
</dbReference>
<evidence type="ECO:0000256" key="7">
    <source>
        <dbReference type="SAM" id="Phobius"/>
    </source>
</evidence>
<dbReference type="GO" id="GO:0022857">
    <property type="term" value="F:transmembrane transporter activity"/>
    <property type="evidence" value="ECO:0007669"/>
    <property type="project" value="InterPro"/>
</dbReference>
<keyword evidence="4 7" id="KW-1133">Transmembrane helix</keyword>
<dbReference type="WBParaSite" id="jg2366">
    <property type="protein sequence ID" value="jg2366"/>
    <property type="gene ID" value="jg2366"/>
</dbReference>
<sequence length="404" mass="44156">MDRYSVAGVLTRIQQYFDITDTQAGLLQTTGTIANGLYIFVIPPSTGCSGIGEASYSILAPTLIADLFISNARSRAIMFFYFAVPVGSGLGYVIGSAVATAFDDWKWGIRVTPILGLISIIAVIILIEEPERGQAEKEAKVKSSSDEKPKKDLNSTYLDDLKYLIKIKTYIWSTVGYTAVVFVSGTLAWWAPSAIDYALAMQQNLNNTTELDPAQKDKVSAIFGALTCIGGIIGVATGTYLAHIWKEGKFCFKNCASPKADPLISGIGALVTIFFSVTFVSLNVAINVDMLMYIIVPKRRAVANSWQITMSHLFGDASGPSVIGLISDFLRKHDESPSAHYYSLRTAFYAPTVILIIAGLAYIICAFTLSEDLKNYKRDMGKKMTRMGISMMLPITKILMDLNK</sequence>
<accession>A0A915DVL7</accession>
<organism evidence="8 9">
    <name type="scientific">Ditylenchus dipsaci</name>
    <dbReference type="NCBI Taxonomy" id="166011"/>
    <lineage>
        <taxon>Eukaryota</taxon>
        <taxon>Metazoa</taxon>
        <taxon>Ecdysozoa</taxon>
        <taxon>Nematoda</taxon>
        <taxon>Chromadorea</taxon>
        <taxon>Rhabditida</taxon>
        <taxon>Tylenchina</taxon>
        <taxon>Tylenchomorpha</taxon>
        <taxon>Sphaerularioidea</taxon>
        <taxon>Anguinidae</taxon>
        <taxon>Anguininae</taxon>
        <taxon>Ditylenchus</taxon>
    </lineage>
</organism>
<evidence type="ECO:0000313" key="9">
    <source>
        <dbReference type="WBParaSite" id="jg2366"/>
    </source>
</evidence>
<evidence type="ECO:0000256" key="6">
    <source>
        <dbReference type="ARBA" id="ARBA00024338"/>
    </source>
</evidence>
<dbReference type="InterPro" id="IPR036259">
    <property type="entry name" value="MFS_trans_sf"/>
</dbReference>
<keyword evidence="8" id="KW-1185">Reference proteome</keyword>
<feature type="transmembrane region" description="Helical" evidence="7">
    <location>
        <begin position="107"/>
        <end position="127"/>
    </location>
</feature>
<evidence type="ECO:0000313" key="8">
    <source>
        <dbReference type="Proteomes" id="UP000887574"/>
    </source>
</evidence>